<gene>
    <name evidence="1" type="ORF">CSB45_10170</name>
</gene>
<dbReference type="EMBL" id="PDPS01000031">
    <property type="protein sequence ID" value="PID56796.1"/>
    <property type="molecule type" value="Genomic_DNA"/>
</dbReference>
<dbReference type="Proteomes" id="UP000229740">
    <property type="component" value="Unassembled WGS sequence"/>
</dbReference>
<comment type="caution">
    <text evidence="1">The sequence shown here is derived from an EMBL/GenBank/DDBJ whole genome shotgun (WGS) entry which is preliminary data.</text>
</comment>
<evidence type="ECO:0000313" key="2">
    <source>
        <dbReference type="Proteomes" id="UP000229740"/>
    </source>
</evidence>
<accession>A0A2G6E411</accession>
<sequence length="86" mass="9923">MKIIRKQHGRRKEEMKELFMTLASKNGLQHSIQWNNFAFSAAAYGTGLQGEIFDDELYIEIKGIFERRVEKHLQDAWNALAGKGLV</sequence>
<name>A0A2G6E411_9BACT</name>
<organism evidence="1 2">
    <name type="scientific">candidate division KSB3 bacterium</name>
    <dbReference type="NCBI Taxonomy" id="2044937"/>
    <lineage>
        <taxon>Bacteria</taxon>
        <taxon>candidate division KSB3</taxon>
    </lineage>
</organism>
<proteinExistence type="predicted"/>
<evidence type="ECO:0000313" key="1">
    <source>
        <dbReference type="EMBL" id="PID56796.1"/>
    </source>
</evidence>
<protein>
    <submittedName>
        <fullName evidence="1">Uncharacterized protein</fullName>
    </submittedName>
</protein>
<reference evidence="1 2" key="1">
    <citation type="submission" date="2017-10" db="EMBL/GenBank/DDBJ databases">
        <title>Novel microbial diversity and functional potential in the marine mammal oral microbiome.</title>
        <authorList>
            <person name="Dudek N.K."/>
            <person name="Sun C.L."/>
            <person name="Burstein D."/>
            <person name="Kantor R.S."/>
            <person name="Aliaga Goltsman D.S."/>
            <person name="Bik E.M."/>
            <person name="Thomas B.C."/>
            <person name="Banfield J.F."/>
            <person name="Relman D.A."/>
        </authorList>
    </citation>
    <scope>NUCLEOTIDE SEQUENCE [LARGE SCALE GENOMIC DNA]</scope>
    <source>
        <strain evidence="1">DOLZORAL124_49_17</strain>
    </source>
</reference>
<dbReference type="AlphaFoldDB" id="A0A2G6E411"/>